<dbReference type="Proteomes" id="UP001162483">
    <property type="component" value="Unassembled WGS sequence"/>
</dbReference>
<evidence type="ECO:0000313" key="1">
    <source>
        <dbReference type="EMBL" id="CAI9623563.1"/>
    </source>
</evidence>
<evidence type="ECO:0000313" key="2">
    <source>
        <dbReference type="Proteomes" id="UP001162483"/>
    </source>
</evidence>
<proteinExistence type="predicted"/>
<protein>
    <submittedName>
        <fullName evidence="1">Uncharacterized protein</fullName>
    </submittedName>
</protein>
<dbReference type="EMBL" id="CATNWA010021694">
    <property type="protein sequence ID" value="CAI9623563.1"/>
    <property type="molecule type" value="Genomic_DNA"/>
</dbReference>
<keyword evidence="2" id="KW-1185">Reference proteome</keyword>
<name>A0ABN9HP47_9NEOB</name>
<sequence>MALLLFLPNCFHFVIMPLAVDRGIFSGKEISQMDLLHRWQPIMVPRLNSRSS</sequence>
<reference evidence="1" key="1">
    <citation type="submission" date="2023-05" db="EMBL/GenBank/DDBJ databases">
        <authorList>
            <person name="Stuckert A."/>
        </authorList>
    </citation>
    <scope>NUCLEOTIDE SEQUENCE</scope>
</reference>
<gene>
    <name evidence="1" type="ORF">SPARVUS_LOCUS16502299</name>
</gene>
<organism evidence="1 2">
    <name type="scientific">Staurois parvus</name>
    <dbReference type="NCBI Taxonomy" id="386267"/>
    <lineage>
        <taxon>Eukaryota</taxon>
        <taxon>Metazoa</taxon>
        <taxon>Chordata</taxon>
        <taxon>Craniata</taxon>
        <taxon>Vertebrata</taxon>
        <taxon>Euteleostomi</taxon>
        <taxon>Amphibia</taxon>
        <taxon>Batrachia</taxon>
        <taxon>Anura</taxon>
        <taxon>Neobatrachia</taxon>
        <taxon>Ranoidea</taxon>
        <taxon>Ranidae</taxon>
        <taxon>Staurois</taxon>
    </lineage>
</organism>
<accession>A0ABN9HP47</accession>
<comment type="caution">
    <text evidence="1">The sequence shown here is derived from an EMBL/GenBank/DDBJ whole genome shotgun (WGS) entry which is preliminary data.</text>
</comment>